<dbReference type="GO" id="GO:0008270">
    <property type="term" value="F:zinc ion binding"/>
    <property type="evidence" value="ECO:0007669"/>
    <property type="project" value="UniProtKB-KW"/>
</dbReference>
<keyword evidence="1" id="KW-0479">Metal-binding</keyword>
<dbReference type="OrthoDB" id="264354at2759"/>
<organism evidence="7 8">
    <name type="scientific">Coccidioides posadasii (strain C735)</name>
    <name type="common">Valley fever fungus</name>
    <dbReference type="NCBI Taxonomy" id="222929"/>
    <lineage>
        <taxon>Eukaryota</taxon>
        <taxon>Fungi</taxon>
        <taxon>Dikarya</taxon>
        <taxon>Ascomycota</taxon>
        <taxon>Pezizomycotina</taxon>
        <taxon>Eurotiomycetes</taxon>
        <taxon>Eurotiomycetidae</taxon>
        <taxon>Onygenales</taxon>
        <taxon>Onygenaceae</taxon>
        <taxon>Coccidioides</taxon>
    </lineage>
</organism>
<evidence type="ECO:0000256" key="4">
    <source>
        <dbReference type="SAM" id="MobiDB-lite"/>
    </source>
</evidence>
<accession>C5PC12</accession>
<dbReference type="PANTHER" id="PTHR46347:SF1">
    <property type="entry name" value="RING_FYVE_PHD ZINC FINGER SUPERFAMILY PROTEIN"/>
    <property type="match status" value="1"/>
</dbReference>
<evidence type="ECO:0000256" key="2">
    <source>
        <dbReference type="ARBA" id="ARBA00022771"/>
    </source>
</evidence>
<comment type="caution">
    <text evidence="7">The sequence shown here is derived from an EMBL/GenBank/DDBJ whole genome shotgun (WGS) entry which is preliminary data.</text>
</comment>
<dbReference type="PROSITE" id="PS51292">
    <property type="entry name" value="ZF_RING_CH"/>
    <property type="match status" value="1"/>
</dbReference>
<dbReference type="InterPro" id="IPR011016">
    <property type="entry name" value="Znf_RING-CH"/>
</dbReference>
<dbReference type="Proteomes" id="UP000009084">
    <property type="component" value="Unassembled WGS sequence"/>
</dbReference>
<feature type="transmembrane region" description="Helical" evidence="5">
    <location>
        <begin position="156"/>
        <end position="174"/>
    </location>
</feature>
<dbReference type="InterPro" id="IPR013083">
    <property type="entry name" value="Znf_RING/FYVE/PHD"/>
</dbReference>
<protein>
    <submittedName>
        <fullName evidence="7">C3HC4 type (RING finger) zinc finger containing protein</fullName>
    </submittedName>
</protein>
<dbReference type="KEGG" id="cpw:9693117"/>
<feature type="transmembrane region" description="Helical" evidence="5">
    <location>
        <begin position="260"/>
        <end position="280"/>
    </location>
</feature>
<proteinExistence type="predicted"/>
<sequence>MDLRQRHNAPSWHWPDQSASPPEAPGSSEPQSNAGDRTEPDNGSTPGTSYPSRMCRICLEIVHPTYRPVSENLPSFLQSGPRVTYEPDDPSLGRLIRPCKCKGSSRYVHEGCLRKWRNADPNYGARNFWHCPTCGFRYRLQRVTLGRWISSFPMQIFLTLFILFFVMFILGFVADPIMNLYFDPFDTITSGTFWDEESESITLSARTKATWSEHFFKGLASLGLLSFMKVFLFRPWQWWNFRHSTVLGGRRAGPTGRDRAASISWVVIVIGVATFLYGVYKGVLAWSCRVLETLGQHVMDVPSDDDEDEDADILPDLRKDSSTNDD</sequence>
<dbReference type="VEuPathDB" id="FungiDB:CPC735_065890"/>
<feature type="compositionally biased region" description="Basic and acidic residues" evidence="4">
    <location>
        <begin position="315"/>
        <end position="326"/>
    </location>
</feature>
<dbReference type="Pfam" id="PF12906">
    <property type="entry name" value="RINGv"/>
    <property type="match status" value="1"/>
</dbReference>
<feature type="region of interest" description="Disordered" evidence="4">
    <location>
        <begin position="301"/>
        <end position="326"/>
    </location>
</feature>
<feature type="domain" description="RING-CH-type" evidence="6">
    <location>
        <begin position="47"/>
        <end position="141"/>
    </location>
</feature>
<dbReference type="SUPFAM" id="SSF57850">
    <property type="entry name" value="RING/U-box"/>
    <property type="match status" value="1"/>
</dbReference>
<evidence type="ECO:0000313" key="8">
    <source>
        <dbReference type="Proteomes" id="UP000009084"/>
    </source>
</evidence>
<evidence type="ECO:0000256" key="5">
    <source>
        <dbReference type="SAM" id="Phobius"/>
    </source>
</evidence>
<feature type="region of interest" description="Disordered" evidence="4">
    <location>
        <begin position="1"/>
        <end position="49"/>
    </location>
</feature>
<feature type="compositionally biased region" description="Low complexity" evidence="4">
    <location>
        <begin position="17"/>
        <end position="32"/>
    </location>
</feature>
<gene>
    <name evidence="7" type="ORF">CPC735_065890</name>
</gene>
<keyword evidence="2" id="KW-0863">Zinc-finger</keyword>
<dbReference type="EMBL" id="ACFW01000041">
    <property type="protein sequence ID" value="EER25489.1"/>
    <property type="molecule type" value="Genomic_DNA"/>
</dbReference>
<evidence type="ECO:0000256" key="1">
    <source>
        <dbReference type="ARBA" id="ARBA00022723"/>
    </source>
</evidence>
<dbReference type="PANTHER" id="PTHR46347">
    <property type="entry name" value="RING/FYVE/PHD ZINC FINGER SUPERFAMILY PROTEIN"/>
    <property type="match status" value="1"/>
</dbReference>
<dbReference type="CDD" id="cd16495">
    <property type="entry name" value="RING_CH-C4HC3_MARCH"/>
    <property type="match status" value="1"/>
</dbReference>
<keyword evidence="5" id="KW-0472">Membrane</keyword>
<evidence type="ECO:0000256" key="3">
    <source>
        <dbReference type="ARBA" id="ARBA00022833"/>
    </source>
</evidence>
<keyword evidence="3" id="KW-0862">Zinc</keyword>
<reference evidence="7 8" key="1">
    <citation type="journal article" date="2009" name="Genome Res.">
        <title>Comparative genomic analyses of the human fungal pathogens Coccidioides and their relatives.</title>
        <authorList>
            <person name="Sharpton T.J."/>
            <person name="Stajich J.E."/>
            <person name="Rounsley S.D."/>
            <person name="Gardner M.J."/>
            <person name="Wortman J.R."/>
            <person name="Jordar V.S."/>
            <person name="Maiti R."/>
            <person name="Kodira C.D."/>
            <person name="Neafsey D.E."/>
            <person name="Zeng Q."/>
            <person name="Hung C.-Y."/>
            <person name="McMahan C."/>
            <person name="Muszewska A."/>
            <person name="Grynberg M."/>
            <person name="Mandel M.A."/>
            <person name="Kellner E.M."/>
            <person name="Barker B.M."/>
            <person name="Galgiani J.N."/>
            <person name="Orbach M.J."/>
            <person name="Kirkland T.N."/>
            <person name="Cole G.T."/>
            <person name="Henn M.R."/>
            <person name="Birren B.W."/>
            <person name="Taylor J.W."/>
        </authorList>
    </citation>
    <scope>NUCLEOTIDE SEQUENCE [LARGE SCALE GENOMIC DNA]</scope>
    <source>
        <strain evidence="8">C735</strain>
    </source>
</reference>
<dbReference type="Gene3D" id="3.30.40.10">
    <property type="entry name" value="Zinc/RING finger domain, C3HC4 (zinc finger)"/>
    <property type="match status" value="1"/>
</dbReference>
<keyword evidence="5" id="KW-0812">Transmembrane</keyword>
<evidence type="ECO:0000259" key="6">
    <source>
        <dbReference type="PROSITE" id="PS51292"/>
    </source>
</evidence>
<name>C5PC12_COCP7</name>
<keyword evidence="5" id="KW-1133">Transmembrane helix</keyword>
<dbReference type="HOGENOM" id="CLU_047453_0_0_1"/>
<dbReference type="SMART" id="SM00744">
    <property type="entry name" value="RINGv"/>
    <property type="match status" value="1"/>
</dbReference>
<feature type="compositionally biased region" description="Acidic residues" evidence="4">
    <location>
        <begin position="302"/>
        <end position="313"/>
    </location>
</feature>
<dbReference type="AlphaFoldDB" id="C5PC12"/>
<evidence type="ECO:0000313" key="7">
    <source>
        <dbReference type="EMBL" id="EER25489.1"/>
    </source>
</evidence>